<protein>
    <submittedName>
        <fullName evidence="2">Uncharacterized protein</fullName>
    </submittedName>
</protein>
<dbReference type="EMBL" id="WBKB01000003">
    <property type="protein sequence ID" value="KAB1643363.1"/>
    <property type="molecule type" value="Genomic_DNA"/>
</dbReference>
<sequence>MSRPRPDYSGMTVNERLSAAGLLPQWDAAIAAGDRQRAIDVLGRVDMDETRASPTVDATLGDPSKYGFPPSR</sequence>
<organism evidence="2 3">
    <name type="scientific">Gulosibacter chungangensis</name>
    <dbReference type="NCBI Taxonomy" id="979746"/>
    <lineage>
        <taxon>Bacteria</taxon>
        <taxon>Bacillati</taxon>
        <taxon>Actinomycetota</taxon>
        <taxon>Actinomycetes</taxon>
        <taxon>Micrococcales</taxon>
        <taxon>Microbacteriaceae</taxon>
        <taxon>Gulosibacter</taxon>
    </lineage>
</organism>
<keyword evidence="3" id="KW-1185">Reference proteome</keyword>
<dbReference type="OrthoDB" id="771468at2"/>
<feature type="region of interest" description="Disordered" evidence="1">
    <location>
        <begin position="53"/>
        <end position="72"/>
    </location>
</feature>
<evidence type="ECO:0000256" key="1">
    <source>
        <dbReference type="SAM" id="MobiDB-lite"/>
    </source>
</evidence>
<dbReference type="Proteomes" id="UP000433493">
    <property type="component" value="Unassembled WGS sequence"/>
</dbReference>
<comment type="caution">
    <text evidence="2">The sequence shown here is derived from an EMBL/GenBank/DDBJ whole genome shotgun (WGS) entry which is preliminary data.</text>
</comment>
<evidence type="ECO:0000313" key="2">
    <source>
        <dbReference type="EMBL" id="KAB1643363.1"/>
    </source>
</evidence>
<proteinExistence type="predicted"/>
<name>A0A7J5BB34_9MICO</name>
<dbReference type="AlphaFoldDB" id="A0A7J5BB34"/>
<accession>A0A7J5BB34</accession>
<reference evidence="2 3" key="1">
    <citation type="submission" date="2019-09" db="EMBL/GenBank/DDBJ databases">
        <title>Phylogeny of genus Pseudoclavibacter and closely related genus.</title>
        <authorList>
            <person name="Li Y."/>
        </authorList>
    </citation>
    <scope>NUCLEOTIDE SEQUENCE [LARGE SCALE GENOMIC DNA]</scope>
    <source>
        <strain evidence="2 3">KCTC 13959</strain>
    </source>
</reference>
<dbReference type="RefSeq" id="WP_158051779.1">
    <property type="nucleotide sequence ID" value="NZ_WBKB01000003.1"/>
</dbReference>
<gene>
    <name evidence="2" type="ORF">F8O05_05550</name>
</gene>
<evidence type="ECO:0000313" key="3">
    <source>
        <dbReference type="Proteomes" id="UP000433493"/>
    </source>
</evidence>